<sequence length="74" mass="8089">MDTADKDLTEIEAIMIDAAIKASIINTHFVVSTGVSPSGKYLVDDEMEQSAYRLVVPRSSTISPNDSKREEDEG</sequence>
<keyword evidence="3" id="KW-1185">Reference proteome</keyword>
<reference evidence="2 3" key="1">
    <citation type="submission" date="2020-09" db="EMBL/GenBank/DDBJ databases">
        <title>De no assembly of potato wild relative species, Solanum commersonii.</title>
        <authorList>
            <person name="Cho K."/>
        </authorList>
    </citation>
    <scope>NUCLEOTIDE SEQUENCE [LARGE SCALE GENOMIC DNA]</scope>
    <source>
        <strain evidence="2">LZ3.2</strain>
        <tissue evidence="2">Leaf</tissue>
    </source>
</reference>
<comment type="caution">
    <text evidence="2">The sequence shown here is derived from an EMBL/GenBank/DDBJ whole genome shotgun (WGS) entry which is preliminary data.</text>
</comment>
<evidence type="ECO:0000256" key="1">
    <source>
        <dbReference type="SAM" id="MobiDB-lite"/>
    </source>
</evidence>
<dbReference type="EMBL" id="JACXVP010000010">
    <property type="protein sequence ID" value="KAG5580510.1"/>
    <property type="molecule type" value="Genomic_DNA"/>
</dbReference>
<gene>
    <name evidence="2" type="ORF">H5410_051137</name>
</gene>
<evidence type="ECO:0000313" key="2">
    <source>
        <dbReference type="EMBL" id="KAG5580510.1"/>
    </source>
</evidence>
<organism evidence="2 3">
    <name type="scientific">Solanum commersonii</name>
    <name type="common">Commerson's wild potato</name>
    <name type="synonym">Commerson's nightshade</name>
    <dbReference type="NCBI Taxonomy" id="4109"/>
    <lineage>
        <taxon>Eukaryota</taxon>
        <taxon>Viridiplantae</taxon>
        <taxon>Streptophyta</taxon>
        <taxon>Embryophyta</taxon>
        <taxon>Tracheophyta</taxon>
        <taxon>Spermatophyta</taxon>
        <taxon>Magnoliopsida</taxon>
        <taxon>eudicotyledons</taxon>
        <taxon>Gunneridae</taxon>
        <taxon>Pentapetalae</taxon>
        <taxon>asterids</taxon>
        <taxon>lamiids</taxon>
        <taxon>Solanales</taxon>
        <taxon>Solanaceae</taxon>
        <taxon>Solanoideae</taxon>
        <taxon>Solaneae</taxon>
        <taxon>Solanum</taxon>
    </lineage>
</organism>
<proteinExistence type="predicted"/>
<accession>A0A9J5WZU4</accession>
<dbReference type="AlphaFoldDB" id="A0A9J5WZU4"/>
<evidence type="ECO:0000313" key="3">
    <source>
        <dbReference type="Proteomes" id="UP000824120"/>
    </source>
</evidence>
<feature type="region of interest" description="Disordered" evidence="1">
    <location>
        <begin position="54"/>
        <end position="74"/>
    </location>
</feature>
<name>A0A9J5WZU4_SOLCO</name>
<protein>
    <submittedName>
        <fullName evidence="2">Uncharacterized protein</fullName>
    </submittedName>
</protein>
<dbReference type="Proteomes" id="UP000824120">
    <property type="component" value="Chromosome 10"/>
</dbReference>